<sequence>MERTIIRELHKALTLLGADNSLLGTVNSWKRTLPDDMVLSNIRHWNEVAAEKLQQRIEDYDAGPDE</sequence>
<dbReference type="AlphaFoldDB" id="A0AAU8LRN4"/>
<evidence type="ECO:0000313" key="1">
    <source>
        <dbReference type="EMBL" id="XCN71705.1"/>
    </source>
</evidence>
<name>A0AAU8LRN4_9BACT</name>
<accession>A0AAU8LRN4</accession>
<dbReference type="KEGG" id="eaj:Q3M24_15495"/>
<dbReference type="EMBL" id="CP159373">
    <property type="protein sequence ID" value="XCN71705.1"/>
    <property type="molecule type" value="Genomic_DNA"/>
</dbReference>
<reference evidence="1" key="1">
    <citation type="journal article" date="2024" name="Syst. Appl. Microbiol.">
        <title>First single-strain enrichments of Electrothrix cable bacteria, description of E. aestuarii sp. nov. and E. rattekaaiensis sp. nov., and proposal of a cable bacteria taxonomy following the rules of the SeqCode.</title>
        <authorList>
            <person name="Plum-Jensen L.E."/>
            <person name="Schramm A."/>
            <person name="Marshall I.P.G."/>
        </authorList>
    </citation>
    <scope>NUCLEOTIDE SEQUENCE</scope>
    <source>
        <strain evidence="1">Rat1</strain>
    </source>
</reference>
<organism evidence="1">
    <name type="scientific">Candidatus Electrothrix aestuarii</name>
    <dbReference type="NCBI Taxonomy" id="3062594"/>
    <lineage>
        <taxon>Bacteria</taxon>
        <taxon>Pseudomonadati</taxon>
        <taxon>Thermodesulfobacteriota</taxon>
        <taxon>Desulfobulbia</taxon>
        <taxon>Desulfobulbales</taxon>
        <taxon>Desulfobulbaceae</taxon>
        <taxon>Candidatus Electrothrix</taxon>
    </lineage>
</organism>
<gene>
    <name evidence="1" type="ORF">Q3M24_15495</name>
</gene>
<proteinExistence type="predicted"/>
<protein>
    <submittedName>
        <fullName evidence="1">Uncharacterized protein</fullName>
    </submittedName>
</protein>
<reference evidence="1" key="2">
    <citation type="submission" date="2024-06" db="EMBL/GenBank/DDBJ databases">
        <authorList>
            <person name="Plum-Jensen L.E."/>
            <person name="Schramm A."/>
            <person name="Marshall I.P.G."/>
        </authorList>
    </citation>
    <scope>NUCLEOTIDE SEQUENCE</scope>
    <source>
        <strain evidence="1">Rat1</strain>
    </source>
</reference>